<evidence type="ECO:0000313" key="14">
    <source>
        <dbReference type="Proteomes" id="UP000324832"/>
    </source>
</evidence>
<dbReference type="FunFam" id="3.30.160.60:FF:000049">
    <property type="entry name" value="transcriptional repressor CTCF isoform X1"/>
    <property type="match status" value="1"/>
</dbReference>
<evidence type="ECO:0000256" key="7">
    <source>
        <dbReference type="ARBA" id="ARBA00023125"/>
    </source>
</evidence>
<keyword evidence="6" id="KW-0805">Transcription regulation</keyword>
<evidence type="ECO:0000256" key="1">
    <source>
        <dbReference type="ARBA" id="ARBA00004123"/>
    </source>
</evidence>
<evidence type="ECO:0000256" key="9">
    <source>
        <dbReference type="ARBA" id="ARBA00023242"/>
    </source>
</evidence>
<comment type="subcellular location">
    <subcellularLocation>
        <location evidence="1">Nucleus</location>
    </subcellularLocation>
</comment>
<dbReference type="InterPro" id="IPR056438">
    <property type="entry name" value="Znf-C2H2_CTCF"/>
</dbReference>
<feature type="domain" description="C2H2-type" evidence="12">
    <location>
        <begin position="257"/>
        <end position="284"/>
    </location>
</feature>
<dbReference type="AlphaFoldDB" id="A0A5E4PV61"/>
<keyword evidence="8" id="KW-0804">Transcription</keyword>
<dbReference type="Gene3D" id="3.30.160.60">
    <property type="entry name" value="Classic Zinc Finger"/>
    <property type="match status" value="7"/>
</dbReference>
<feature type="domain" description="C2H2-type" evidence="12">
    <location>
        <begin position="339"/>
        <end position="366"/>
    </location>
</feature>
<feature type="domain" description="C2H2-type" evidence="12">
    <location>
        <begin position="316"/>
        <end position="339"/>
    </location>
</feature>
<dbReference type="SMART" id="SM00355">
    <property type="entry name" value="ZnF_C2H2"/>
    <property type="match status" value="8"/>
</dbReference>
<dbReference type="FunFam" id="3.30.160.60:FF:000255">
    <property type="entry name" value="Zinc finger and AT-hook domain containing"/>
    <property type="match status" value="1"/>
</dbReference>
<dbReference type="PANTHER" id="PTHR24408">
    <property type="entry name" value="ZINC FINGER PROTEIN"/>
    <property type="match status" value="1"/>
</dbReference>
<dbReference type="GO" id="GO:0008270">
    <property type="term" value="F:zinc ion binding"/>
    <property type="evidence" value="ECO:0007669"/>
    <property type="project" value="UniProtKB-KW"/>
</dbReference>
<keyword evidence="2" id="KW-0479">Metal-binding</keyword>
<dbReference type="PANTHER" id="PTHR24408:SF58">
    <property type="entry name" value="TRANSCRIPTION FACTOR (TFIIIA), PUTATIVE (AFU_ORTHOLOGUE AFUA_1G05150)-RELATED"/>
    <property type="match status" value="1"/>
</dbReference>
<keyword evidence="3" id="KW-0677">Repeat</keyword>
<evidence type="ECO:0000256" key="10">
    <source>
        <dbReference type="PROSITE-ProRule" id="PRU00042"/>
    </source>
</evidence>
<keyword evidence="5" id="KW-0862">Zinc</keyword>
<dbReference type="Pfam" id="PF23611">
    <property type="entry name" value="zf-C2H2_16"/>
    <property type="match status" value="2"/>
</dbReference>
<dbReference type="PROSITE" id="PS00028">
    <property type="entry name" value="ZINC_FINGER_C2H2_1"/>
    <property type="match status" value="5"/>
</dbReference>
<evidence type="ECO:0000256" key="5">
    <source>
        <dbReference type="ARBA" id="ARBA00022833"/>
    </source>
</evidence>
<keyword evidence="4 10" id="KW-0863">Zinc-finger</keyword>
<feature type="domain" description="C2H2-type" evidence="12">
    <location>
        <begin position="229"/>
        <end position="256"/>
    </location>
</feature>
<feature type="domain" description="C2H2-type" evidence="12">
    <location>
        <begin position="285"/>
        <end position="315"/>
    </location>
</feature>
<dbReference type="EMBL" id="FZQP02000393">
    <property type="protein sequence ID" value="VVC88788.1"/>
    <property type="molecule type" value="Genomic_DNA"/>
</dbReference>
<dbReference type="FunFam" id="3.30.160.60:FF:000110">
    <property type="entry name" value="Zinc finger protein-like"/>
    <property type="match status" value="1"/>
</dbReference>
<feature type="domain" description="C2H2-type" evidence="12">
    <location>
        <begin position="144"/>
        <end position="171"/>
    </location>
</feature>
<feature type="compositionally biased region" description="Acidic residues" evidence="11">
    <location>
        <begin position="107"/>
        <end position="124"/>
    </location>
</feature>
<dbReference type="InterPro" id="IPR013087">
    <property type="entry name" value="Znf_C2H2_type"/>
</dbReference>
<feature type="domain" description="C2H2-type" evidence="12">
    <location>
        <begin position="172"/>
        <end position="199"/>
    </location>
</feature>
<keyword evidence="9" id="KW-0539">Nucleus</keyword>
<sequence>MPPPTNEYVLKGGGTDDDTEGAITYFVDQEGRYYYQPTAETVNYVSIENAPVINEIQHESQVLIEAENYQTVTFVPAATENVESTYIFIVQDKEKPDVNENIKEDNYEVDQFEDEDMVDQDEQLELSPESPSQIPKKPNKNRFFKCKNCEYTSHRRYLLMRHMRCHSTERPHQCSICEKGFKTQMTLQNHVNMHKGLKPHVCNDCKAAFTTSGELARHIRYRHTHEKPHQCPYCEYASVEKSKLMRHIRGHTGEKPFRCVHCSYAAPDRFKLTRHMRIHTGEQPFRCECPHCPAKCGRKTDLRIHIENLHTAKEPVVCKRCGKSFPDKYSAKIHSKKTHICNECSRTFANKGNLIRHMVIHDPDPTHQEQAEALKLGRQKKVKVVDGHLVVSFVQLELPRNKPEQLDAGEILTVADDRGEEYVVLQVIQLEDESQQQVAFVAPPQQ</sequence>
<proteinExistence type="predicted"/>
<dbReference type="SUPFAM" id="SSF57667">
    <property type="entry name" value="beta-beta-alpha zinc fingers"/>
    <property type="match status" value="5"/>
</dbReference>
<evidence type="ECO:0000256" key="3">
    <source>
        <dbReference type="ARBA" id="ARBA00022737"/>
    </source>
</evidence>
<evidence type="ECO:0000256" key="4">
    <source>
        <dbReference type="ARBA" id="ARBA00022771"/>
    </source>
</evidence>
<dbReference type="Pfam" id="PF00096">
    <property type="entry name" value="zf-C2H2"/>
    <property type="match status" value="3"/>
</dbReference>
<dbReference type="GO" id="GO:0005634">
    <property type="term" value="C:nucleus"/>
    <property type="evidence" value="ECO:0007669"/>
    <property type="project" value="UniProtKB-SubCell"/>
</dbReference>
<feature type="region of interest" description="Disordered" evidence="11">
    <location>
        <begin position="107"/>
        <end position="138"/>
    </location>
</feature>
<gene>
    <name evidence="13" type="ORF">LSINAPIS_LOCUS2066</name>
</gene>
<keyword evidence="7" id="KW-0238">DNA-binding</keyword>
<dbReference type="PROSITE" id="PS50157">
    <property type="entry name" value="ZINC_FINGER_C2H2_2"/>
    <property type="match status" value="8"/>
</dbReference>
<dbReference type="Proteomes" id="UP000324832">
    <property type="component" value="Unassembled WGS sequence"/>
</dbReference>
<dbReference type="GO" id="GO:0043565">
    <property type="term" value="F:sequence-specific DNA binding"/>
    <property type="evidence" value="ECO:0007669"/>
    <property type="project" value="TreeGrafter"/>
</dbReference>
<dbReference type="InterPro" id="IPR036236">
    <property type="entry name" value="Znf_C2H2_sf"/>
</dbReference>
<dbReference type="GO" id="GO:0000981">
    <property type="term" value="F:DNA-binding transcription factor activity, RNA polymerase II-specific"/>
    <property type="evidence" value="ECO:0007669"/>
    <property type="project" value="TreeGrafter"/>
</dbReference>
<evidence type="ECO:0000313" key="13">
    <source>
        <dbReference type="EMBL" id="VVC88788.1"/>
    </source>
</evidence>
<evidence type="ECO:0000256" key="11">
    <source>
        <dbReference type="SAM" id="MobiDB-lite"/>
    </source>
</evidence>
<evidence type="ECO:0000256" key="8">
    <source>
        <dbReference type="ARBA" id="ARBA00023163"/>
    </source>
</evidence>
<keyword evidence="14" id="KW-1185">Reference proteome</keyword>
<evidence type="ECO:0000259" key="12">
    <source>
        <dbReference type="PROSITE" id="PS50157"/>
    </source>
</evidence>
<accession>A0A5E4PV61</accession>
<organism evidence="13 14">
    <name type="scientific">Leptidea sinapis</name>
    <dbReference type="NCBI Taxonomy" id="189913"/>
    <lineage>
        <taxon>Eukaryota</taxon>
        <taxon>Metazoa</taxon>
        <taxon>Ecdysozoa</taxon>
        <taxon>Arthropoda</taxon>
        <taxon>Hexapoda</taxon>
        <taxon>Insecta</taxon>
        <taxon>Pterygota</taxon>
        <taxon>Neoptera</taxon>
        <taxon>Endopterygota</taxon>
        <taxon>Lepidoptera</taxon>
        <taxon>Glossata</taxon>
        <taxon>Ditrysia</taxon>
        <taxon>Papilionoidea</taxon>
        <taxon>Pieridae</taxon>
        <taxon>Dismorphiinae</taxon>
        <taxon>Leptidea</taxon>
    </lineage>
</organism>
<protein>
    <recommendedName>
        <fullName evidence="12">C2H2-type domain-containing protein</fullName>
    </recommendedName>
</protein>
<reference evidence="13 14" key="1">
    <citation type="submission" date="2017-07" db="EMBL/GenBank/DDBJ databases">
        <authorList>
            <person name="Talla V."/>
            <person name="Backstrom N."/>
        </authorList>
    </citation>
    <scope>NUCLEOTIDE SEQUENCE [LARGE SCALE GENOMIC DNA]</scope>
</reference>
<evidence type="ECO:0000256" key="6">
    <source>
        <dbReference type="ARBA" id="ARBA00023015"/>
    </source>
</evidence>
<feature type="domain" description="C2H2-type" evidence="12">
    <location>
        <begin position="200"/>
        <end position="228"/>
    </location>
</feature>
<evidence type="ECO:0000256" key="2">
    <source>
        <dbReference type="ARBA" id="ARBA00022723"/>
    </source>
</evidence>
<name>A0A5E4PV61_9NEOP</name>
<dbReference type="FunFam" id="3.30.160.60:FF:000373">
    <property type="entry name" value="Putative transcriptional repressor ctcf"/>
    <property type="match status" value="1"/>
</dbReference>